<comment type="similarity">
    <text evidence="2">Belongs to the UPF0382 family.</text>
</comment>
<evidence type="ECO:0000256" key="1">
    <source>
        <dbReference type="ARBA" id="ARBA00004141"/>
    </source>
</evidence>
<keyword evidence="5 6" id="KW-0472">Membrane</keyword>
<comment type="subcellular location">
    <subcellularLocation>
        <location evidence="1">Membrane</location>
        <topology evidence="1">Multi-pass membrane protein</topology>
    </subcellularLocation>
</comment>
<feature type="transmembrane region" description="Helical" evidence="6">
    <location>
        <begin position="102"/>
        <end position="126"/>
    </location>
</feature>
<protein>
    <submittedName>
        <fullName evidence="8">DUF423 domain-containing protein</fullName>
    </submittedName>
</protein>
<dbReference type="InterPro" id="IPR006696">
    <property type="entry name" value="DUF423"/>
</dbReference>
<dbReference type="PANTHER" id="PTHR43461:SF1">
    <property type="entry name" value="TRANSMEMBRANE PROTEIN 256"/>
    <property type="match status" value="1"/>
</dbReference>
<feature type="transmembrane region" description="Helical" evidence="6">
    <location>
        <begin position="49"/>
        <end position="67"/>
    </location>
</feature>
<reference evidence="8 9" key="1">
    <citation type="submission" date="2017-10" db="EMBL/GenBank/DDBJ databases">
        <title>Genomics of the genus Arcobacter.</title>
        <authorList>
            <person name="Perez-Cataluna A."/>
            <person name="Figueras M.J."/>
        </authorList>
    </citation>
    <scope>NUCLEOTIDE SEQUENCE [LARGE SCALE GENOMIC DNA]</scope>
    <source>
        <strain evidence="8 9">CECT 9230</strain>
    </source>
</reference>
<sequence length="129" mass="14248">MVMDIKAKRFLAFASFLLASAVALGAFGAHGLKSILDENMLKVYNTGVTYQFYNTFGLFIATFLYMLRPYARKILLSIYLITIGTLIFSISLYFLTILNIPVLGAITPIGGTLLIIGYLTLSYGILKSE</sequence>
<dbReference type="AlphaFoldDB" id="A0A366MSA6"/>
<evidence type="ECO:0000256" key="2">
    <source>
        <dbReference type="ARBA" id="ARBA00009694"/>
    </source>
</evidence>
<proteinExistence type="inferred from homology"/>
<dbReference type="PANTHER" id="PTHR43461">
    <property type="entry name" value="TRANSMEMBRANE PROTEIN 256"/>
    <property type="match status" value="1"/>
</dbReference>
<evidence type="ECO:0000256" key="3">
    <source>
        <dbReference type="ARBA" id="ARBA00022692"/>
    </source>
</evidence>
<name>A0A366MSA6_9BACT</name>
<gene>
    <name evidence="8" type="ORF">CRU91_04905</name>
</gene>
<evidence type="ECO:0000313" key="9">
    <source>
        <dbReference type="Proteomes" id="UP000252669"/>
    </source>
</evidence>
<evidence type="ECO:0000256" key="7">
    <source>
        <dbReference type="SAM" id="SignalP"/>
    </source>
</evidence>
<feature type="signal peptide" evidence="7">
    <location>
        <begin position="1"/>
        <end position="25"/>
    </location>
</feature>
<evidence type="ECO:0000256" key="6">
    <source>
        <dbReference type="SAM" id="Phobius"/>
    </source>
</evidence>
<evidence type="ECO:0000256" key="5">
    <source>
        <dbReference type="ARBA" id="ARBA00023136"/>
    </source>
</evidence>
<dbReference type="GO" id="GO:0005886">
    <property type="term" value="C:plasma membrane"/>
    <property type="evidence" value="ECO:0007669"/>
    <property type="project" value="TreeGrafter"/>
</dbReference>
<dbReference type="OrthoDB" id="9802121at2"/>
<dbReference type="EMBL" id="PDKB01000007">
    <property type="protein sequence ID" value="RBQ29171.1"/>
    <property type="molecule type" value="Genomic_DNA"/>
</dbReference>
<evidence type="ECO:0000256" key="4">
    <source>
        <dbReference type="ARBA" id="ARBA00022989"/>
    </source>
</evidence>
<dbReference type="Proteomes" id="UP000252669">
    <property type="component" value="Unassembled WGS sequence"/>
</dbReference>
<evidence type="ECO:0000313" key="8">
    <source>
        <dbReference type="EMBL" id="RBQ29171.1"/>
    </source>
</evidence>
<dbReference type="Pfam" id="PF04241">
    <property type="entry name" value="DUF423"/>
    <property type="match status" value="1"/>
</dbReference>
<keyword evidence="3 6" id="KW-0812">Transmembrane</keyword>
<keyword evidence="4 6" id="KW-1133">Transmembrane helix</keyword>
<organism evidence="8 9">
    <name type="scientific">Aliarcobacter vitoriensis</name>
    <dbReference type="NCBI Taxonomy" id="2011099"/>
    <lineage>
        <taxon>Bacteria</taxon>
        <taxon>Pseudomonadati</taxon>
        <taxon>Campylobacterota</taxon>
        <taxon>Epsilonproteobacteria</taxon>
        <taxon>Campylobacterales</taxon>
        <taxon>Arcobacteraceae</taxon>
        <taxon>Aliarcobacter</taxon>
    </lineage>
</organism>
<keyword evidence="9" id="KW-1185">Reference proteome</keyword>
<keyword evidence="7" id="KW-0732">Signal</keyword>
<dbReference type="RefSeq" id="WP_113893981.1">
    <property type="nucleotide sequence ID" value="NZ_JANJGA010000008.1"/>
</dbReference>
<comment type="caution">
    <text evidence="8">The sequence shown here is derived from an EMBL/GenBank/DDBJ whole genome shotgun (WGS) entry which is preliminary data.</text>
</comment>
<feature type="transmembrane region" description="Helical" evidence="6">
    <location>
        <begin position="74"/>
        <end position="96"/>
    </location>
</feature>
<accession>A0A366MSA6</accession>
<feature type="chain" id="PRO_5016718836" evidence="7">
    <location>
        <begin position="26"/>
        <end position="129"/>
    </location>
</feature>